<accession>A0ABY4LXY4</accession>
<dbReference type="RefSeq" id="WP_248729898.1">
    <property type="nucleotide sequence ID" value="NZ_CP096829.1"/>
</dbReference>
<sequence>MEELVTKDDLRQFGLMLTNVMRTLIVQSAEVQNIGSESQWVKTKAVRKMLDISAGSVQNLRISQKVRFKKVLGAYYYNREDLQKLFDDEKK</sequence>
<name>A0ABY4LXY4_9FLAO</name>
<reference evidence="1 2" key="1">
    <citation type="submission" date="2022-04" db="EMBL/GenBank/DDBJ databases">
        <authorList>
            <person name="Ra J.-S."/>
            <person name="Kim S.-B."/>
        </authorList>
    </citation>
    <scope>NUCLEOTIDE SEQUENCE [LARGE SCALE GENOMIC DNA]</scope>
    <source>
        <strain evidence="1 2">MMS21-Er5</strain>
    </source>
</reference>
<dbReference type="EMBL" id="CP096829">
    <property type="protein sequence ID" value="UPZ17960.1"/>
    <property type="molecule type" value="Genomic_DNA"/>
</dbReference>
<gene>
    <name evidence="1" type="ORF">M0M44_11570</name>
</gene>
<evidence type="ECO:0000313" key="2">
    <source>
        <dbReference type="Proteomes" id="UP000829998"/>
    </source>
</evidence>
<proteinExistence type="predicted"/>
<dbReference type="Proteomes" id="UP000829998">
    <property type="component" value="Chromosome"/>
</dbReference>
<evidence type="ECO:0000313" key="1">
    <source>
        <dbReference type="EMBL" id="UPZ17960.1"/>
    </source>
</evidence>
<organism evidence="1 2">
    <name type="scientific">Flavobacterium humidisoli</name>
    <dbReference type="NCBI Taxonomy" id="2937442"/>
    <lineage>
        <taxon>Bacteria</taxon>
        <taxon>Pseudomonadati</taxon>
        <taxon>Bacteroidota</taxon>
        <taxon>Flavobacteriia</taxon>
        <taxon>Flavobacteriales</taxon>
        <taxon>Flavobacteriaceae</taxon>
        <taxon>Flavobacterium</taxon>
    </lineage>
</organism>
<protein>
    <submittedName>
        <fullName evidence="1">Helix-turn-helix domain-containing protein</fullName>
    </submittedName>
</protein>
<keyword evidence="2" id="KW-1185">Reference proteome</keyword>